<evidence type="ECO:0000256" key="1">
    <source>
        <dbReference type="ARBA" id="ARBA00022490"/>
    </source>
</evidence>
<keyword evidence="2" id="KW-0479">Metal-binding</keyword>
<dbReference type="GO" id="GO:0005737">
    <property type="term" value="C:cytoplasm"/>
    <property type="evidence" value="ECO:0007669"/>
    <property type="project" value="InterPro"/>
</dbReference>
<dbReference type="HAMAP" id="MF_00069">
    <property type="entry name" value="Hydroxylam_reduct"/>
    <property type="match status" value="1"/>
</dbReference>
<evidence type="ECO:0000313" key="6">
    <source>
        <dbReference type="EMBL" id="KAK3581746.1"/>
    </source>
</evidence>
<dbReference type="PANTHER" id="PTHR30109:SF0">
    <property type="entry name" value="HYDROXYLAMINE REDUCTASE"/>
    <property type="match status" value="1"/>
</dbReference>
<dbReference type="NCBIfam" id="TIGR01703">
    <property type="entry name" value="hybrid_clust"/>
    <property type="match status" value="1"/>
</dbReference>
<sequence>MIWRTIALELNRSLNRIRYGLTPLGSVPKVFGTKNHGPSENSLVMRWAFPVRCMASVAAANHSTDMFCYQCEQAQFRKGCTKVGVCGKSPQVTALQDLLIYVVKGLSVCANMAVKNGIEVPRDVSEFVFKALFSTLTNVNFDASRFLIYIKEAIGYRDALRKQLLAVEDANSKILMSGVTTWTPDMKFLEATTLENAGRTFGVEAEREIYGADVAGVRHMVLYGIKGLAAYASHAAALGEFDPIVSKFIFEAFDFLETGNITDRMNLSKNLELALRVGETNMRVLELLDRGHRKNFGIPSPARVSTKPKEGKAILVSGHDMMDLATILKVAESAGINVYTHGELLPAHGYPNMRQFKSLAGHFGGAWQVQKTDFGLFPGPVIVTTNCVIEPLKSYNDRLYTLNECGVPGIKHVDINTPKGMSQIIEHAQRLEGFTREKIDRINDRKLMVGFGWEAILGQSEKILKAVETGALKRVFVIGGCDGSENKRNYFTTLAEALPPETLILTMGCAKYRFNNKEFGFLGDSGIPRLLDLGQCNDSYGAVLIAKTLAGALNTDINSLPLSITLSWFEQKAVAVLLSLLSLGVQNIRVGPVLPAFLTPTVRSILEEKFHIVPVDIRHPLDDIKIMMA</sequence>
<keyword evidence="5" id="KW-0411">Iron-sulfur</keyword>
<dbReference type="InterPro" id="IPR010048">
    <property type="entry name" value="Hydroxylam_reduct"/>
</dbReference>
<dbReference type="EMBL" id="JAEAOA010002057">
    <property type="protein sequence ID" value="KAK3581746.1"/>
    <property type="molecule type" value="Genomic_DNA"/>
</dbReference>
<dbReference type="GO" id="GO:0004601">
    <property type="term" value="F:peroxidase activity"/>
    <property type="evidence" value="ECO:0007669"/>
    <property type="project" value="TreeGrafter"/>
</dbReference>
<evidence type="ECO:0000313" key="7">
    <source>
        <dbReference type="Proteomes" id="UP001195483"/>
    </source>
</evidence>
<dbReference type="GO" id="GO:0046872">
    <property type="term" value="F:metal ion binding"/>
    <property type="evidence" value="ECO:0007669"/>
    <property type="project" value="UniProtKB-KW"/>
</dbReference>
<dbReference type="InterPro" id="IPR011254">
    <property type="entry name" value="Prismane-like_sf"/>
</dbReference>
<reference evidence="6" key="2">
    <citation type="journal article" date="2021" name="Genome Biol. Evol.">
        <title>Developing a high-quality reference genome for a parasitic bivalve with doubly uniparental inheritance (Bivalvia: Unionida).</title>
        <authorList>
            <person name="Smith C.H."/>
        </authorList>
    </citation>
    <scope>NUCLEOTIDE SEQUENCE</scope>
    <source>
        <strain evidence="6">CHS0354</strain>
        <tissue evidence="6">Mantle</tissue>
    </source>
</reference>
<dbReference type="NCBIfam" id="NF003658">
    <property type="entry name" value="PRK05290.1"/>
    <property type="match status" value="1"/>
</dbReference>
<dbReference type="SUPFAM" id="SSF56821">
    <property type="entry name" value="Prismane protein-like"/>
    <property type="match status" value="1"/>
</dbReference>
<dbReference type="InterPro" id="IPR016099">
    <property type="entry name" value="Prismane-like_a/b-sand"/>
</dbReference>
<keyword evidence="4" id="KW-0408">Iron</keyword>
<evidence type="ECO:0000256" key="4">
    <source>
        <dbReference type="ARBA" id="ARBA00023004"/>
    </source>
</evidence>
<dbReference type="Pfam" id="PF03063">
    <property type="entry name" value="Prismane"/>
    <property type="match status" value="1"/>
</dbReference>
<dbReference type="InterPro" id="IPR004137">
    <property type="entry name" value="HCP/CODH"/>
</dbReference>
<evidence type="ECO:0000256" key="3">
    <source>
        <dbReference type="ARBA" id="ARBA00023002"/>
    </source>
</evidence>
<dbReference type="InterPro" id="IPR016100">
    <property type="entry name" value="Prismane_a-bundle"/>
</dbReference>
<proteinExistence type="inferred from homology"/>
<dbReference type="PANTHER" id="PTHR30109">
    <property type="entry name" value="HYDROXYLAMINE REDUCTASE"/>
    <property type="match status" value="1"/>
</dbReference>
<organism evidence="6 7">
    <name type="scientific">Potamilus streckersoni</name>
    <dbReference type="NCBI Taxonomy" id="2493646"/>
    <lineage>
        <taxon>Eukaryota</taxon>
        <taxon>Metazoa</taxon>
        <taxon>Spiralia</taxon>
        <taxon>Lophotrochozoa</taxon>
        <taxon>Mollusca</taxon>
        <taxon>Bivalvia</taxon>
        <taxon>Autobranchia</taxon>
        <taxon>Heteroconchia</taxon>
        <taxon>Palaeoheterodonta</taxon>
        <taxon>Unionida</taxon>
        <taxon>Unionoidea</taxon>
        <taxon>Unionidae</taxon>
        <taxon>Ambleminae</taxon>
        <taxon>Lampsilini</taxon>
        <taxon>Potamilus</taxon>
    </lineage>
</organism>
<dbReference type="GO" id="GO:0051536">
    <property type="term" value="F:iron-sulfur cluster binding"/>
    <property type="evidence" value="ECO:0007669"/>
    <property type="project" value="UniProtKB-KW"/>
</dbReference>
<reference evidence="6" key="3">
    <citation type="submission" date="2023-05" db="EMBL/GenBank/DDBJ databases">
        <authorList>
            <person name="Smith C.H."/>
        </authorList>
    </citation>
    <scope>NUCLEOTIDE SEQUENCE</scope>
    <source>
        <strain evidence="6">CHS0354</strain>
        <tissue evidence="6">Mantle</tissue>
    </source>
</reference>
<evidence type="ECO:0000256" key="2">
    <source>
        <dbReference type="ARBA" id="ARBA00022723"/>
    </source>
</evidence>
<gene>
    <name evidence="6" type="ORF">CHS0354_035077</name>
</gene>
<dbReference type="Proteomes" id="UP001195483">
    <property type="component" value="Unassembled WGS sequence"/>
</dbReference>
<dbReference type="GO" id="GO:0042542">
    <property type="term" value="P:response to hydrogen peroxide"/>
    <property type="evidence" value="ECO:0007669"/>
    <property type="project" value="TreeGrafter"/>
</dbReference>
<dbReference type="Gene3D" id="3.40.50.2030">
    <property type="match status" value="2"/>
</dbReference>
<reference evidence="6" key="1">
    <citation type="journal article" date="2021" name="Genome Biol. Evol.">
        <title>A High-Quality Reference Genome for a Parasitic Bivalve with Doubly Uniparental Inheritance (Bivalvia: Unionida).</title>
        <authorList>
            <person name="Smith C.H."/>
        </authorList>
    </citation>
    <scope>NUCLEOTIDE SEQUENCE</scope>
    <source>
        <strain evidence="6">CHS0354</strain>
    </source>
</reference>
<dbReference type="AlphaFoldDB" id="A0AAE0VL79"/>
<evidence type="ECO:0008006" key="8">
    <source>
        <dbReference type="Google" id="ProtNLM"/>
    </source>
</evidence>
<accession>A0AAE0VL79</accession>
<protein>
    <recommendedName>
        <fullName evidence="8">Hydroxylamine reductase</fullName>
    </recommendedName>
</protein>
<dbReference type="Gene3D" id="1.20.1270.20">
    <property type="match status" value="2"/>
</dbReference>
<keyword evidence="1" id="KW-0963">Cytoplasm</keyword>
<comment type="caution">
    <text evidence="6">The sequence shown here is derived from an EMBL/GenBank/DDBJ whole genome shotgun (WGS) entry which is preliminary data.</text>
</comment>
<name>A0AAE0VL79_9BIVA</name>
<keyword evidence="7" id="KW-1185">Reference proteome</keyword>
<evidence type="ECO:0000256" key="5">
    <source>
        <dbReference type="ARBA" id="ARBA00023014"/>
    </source>
</evidence>
<keyword evidence="3" id="KW-0560">Oxidoreductase</keyword>
<dbReference type="GO" id="GO:0050418">
    <property type="term" value="F:hydroxylamine reductase activity"/>
    <property type="evidence" value="ECO:0007669"/>
    <property type="project" value="TreeGrafter"/>
</dbReference>